<evidence type="ECO:0000313" key="2">
    <source>
        <dbReference type="Proteomes" id="UP000002671"/>
    </source>
</evidence>
<dbReference type="EnsemblBacteria" id="AAO90881">
    <property type="protein sequence ID" value="AAO90881"/>
    <property type="gene ID" value="CBU_1378"/>
</dbReference>
<evidence type="ECO:0000313" key="1">
    <source>
        <dbReference type="EMBL" id="AAO90881.1"/>
    </source>
</evidence>
<dbReference type="Proteomes" id="UP000002671">
    <property type="component" value="Chromosome"/>
</dbReference>
<reference evidence="1 2" key="2">
    <citation type="journal article" date="2009" name="Infect. Immun.">
        <title>Comparative genomics reveal extensive transposon-mediated genomic plasticity and diversity among potential effector proteins within the genus Coxiella.</title>
        <authorList>
            <person name="Beare P.A."/>
            <person name="Unsworth N."/>
            <person name="Andoh M."/>
            <person name="Voth D.E."/>
            <person name="Omsland A."/>
            <person name="Gilk S.D."/>
            <person name="Williams K.P."/>
            <person name="Sobral B.W."/>
            <person name="Kupko J.J.III."/>
            <person name="Porcella S.F."/>
            <person name="Samuel J.E."/>
            <person name="Heinzen R.A."/>
        </authorList>
    </citation>
    <scope>NUCLEOTIDE SEQUENCE [LARGE SCALE GENOMIC DNA]</scope>
    <source>
        <strain evidence="2">RSA 493 / Nine Mile phase I</strain>
    </source>
</reference>
<proteinExistence type="predicted"/>
<dbReference type="HOGENOM" id="CLU_3326998_0_0_6"/>
<sequence>MKFDQRTLDEGKLKTQNIRYLDFSGWQYLSLLKPRYNC</sequence>
<dbReference type="PATRIC" id="fig|227377.7.peg.1373"/>
<keyword evidence="2" id="KW-1185">Reference proteome</keyword>
<organism evidence="1 2">
    <name type="scientific">Coxiella burnetii (strain RSA 493 / Nine Mile phase I)</name>
    <dbReference type="NCBI Taxonomy" id="227377"/>
    <lineage>
        <taxon>Bacteria</taxon>
        <taxon>Pseudomonadati</taxon>
        <taxon>Pseudomonadota</taxon>
        <taxon>Gammaproteobacteria</taxon>
        <taxon>Legionellales</taxon>
        <taxon>Coxiellaceae</taxon>
        <taxon>Coxiella</taxon>
    </lineage>
</organism>
<gene>
    <name evidence="1" type="ordered locus">CBU_1378</name>
</gene>
<dbReference type="AlphaFoldDB" id="Q83BV9"/>
<reference evidence="1 2" key="1">
    <citation type="journal article" date="2003" name="Proc. Natl. Acad. Sci. U.S.A.">
        <title>Complete genome sequence of the Q-fever pathogen, Coxiella burnetii.</title>
        <authorList>
            <person name="Seshadri R."/>
            <person name="Paulsen I.T."/>
            <person name="Eisen J.A."/>
            <person name="Read T.D."/>
            <person name="Nelson K.E."/>
            <person name="Nelson W.C."/>
            <person name="Ward N.L."/>
            <person name="Tettelin H."/>
            <person name="Davidsen T.M."/>
            <person name="Beanan M.J."/>
            <person name="Deboy R.T."/>
            <person name="Daugherty S.C."/>
            <person name="Brinkac L.M."/>
            <person name="Madupu R."/>
            <person name="Dodson R.J."/>
            <person name="Khouri H.M."/>
            <person name="Lee K.H."/>
            <person name="Carty H.A."/>
            <person name="Scanlan D."/>
            <person name="Heinzen R.A."/>
            <person name="Thompson H.A."/>
            <person name="Samuel J.E."/>
            <person name="Fraser C.M."/>
            <person name="Heidelberg J.F."/>
        </authorList>
    </citation>
    <scope>NUCLEOTIDE SEQUENCE [LARGE SCALE GENOMIC DNA]</scope>
    <source>
        <strain evidence="2">RSA 493 / Nine Mile phase I</strain>
    </source>
</reference>
<protein>
    <submittedName>
        <fullName evidence="1">Uncharacterized protein</fullName>
    </submittedName>
</protein>
<name>Q83BV9_COXBU</name>
<accession>Q83BV9</accession>
<dbReference type="EMBL" id="AE016828">
    <property type="protein sequence ID" value="AAO90881.1"/>
    <property type="molecule type" value="Genomic_DNA"/>
</dbReference>